<dbReference type="OrthoDB" id="10255185at2759"/>
<feature type="compositionally biased region" description="Basic and acidic residues" evidence="7">
    <location>
        <begin position="290"/>
        <end position="299"/>
    </location>
</feature>
<feature type="region of interest" description="Disordered" evidence="7">
    <location>
        <begin position="116"/>
        <end position="445"/>
    </location>
</feature>
<feature type="compositionally biased region" description="Polar residues" evidence="7">
    <location>
        <begin position="214"/>
        <end position="226"/>
    </location>
</feature>
<comment type="similarity">
    <text evidence="1">Belongs to the ZC2HC1 family.</text>
</comment>
<keyword evidence="5" id="KW-0175">Coiled coil</keyword>
<feature type="compositionally biased region" description="Polar residues" evidence="7">
    <location>
        <begin position="118"/>
        <end position="142"/>
    </location>
</feature>
<evidence type="ECO:0000256" key="1">
    <source>
        <dbReference type="ARBA" id="ARBA00010843"/>
    </source>
</evidence>
<dbReference type="PROSITE" id="PS52027">
    <property type="entry name" value="ZF_C2HC_C3H"/>
    <property type="match status" value="2"/>
</dbReference>
<dbReference type="InterPro" id="IPR049899">
    <property type="entry name" value="Znf_C2HC_C3H"/>
</dbReference>
<feature type="domain" description="C2HC/C3H-type" evidence="8">
    <location>
        <begin position="465"/>
        <end position="494"/>
    </location>
</feature>
<sequence length="608" mass="71113">MSRLDVDYAPALRGMSKIPRFQPQSHPLPPLEANNERGPGQKPSRLQQLQSNYQQKILREKEEKLINMYEENQKRALHRVQAKGSMRDFFKQRREIEQNGNIQHVPTINNHYKMIKQGGQSQNGGTWSPNNGSRQHSGTSVKSMGRDRGNPLAPIDRNATVPQKPQRHGRPSTKDSVVEDKKKQMNGYHKNVPSRTGSYRSEKSPVDETPPPNISNLKNIKNQKMNRSGKPPSGKSQQAKMTEFQKWQMEQNQERENRLNAHRQENSGYEYEPSEDEGDENDNTTNSQDEIARKQRELMEQIARQQADLERIRVEREREEIEEKKEMERRKKREEERRRRMKEEEERRRKEEEERKKEEEEFQRRLAETEANKPKYNARPQHQEEDFYTSSNKIDSTYRRYSPEEQYQPTPPPKPKPARVQKRQQPPKHPAPVERTPSPQFATNDISMYEKASQDADAYADSKIKLATCNNCGRKFAADRLQRHKNACGNVTKKRKVMDPTKMRVAGTEMENYADSRNRSKTPPKKNGDWRKKRESFIQALRYAKKCAEIEKTGGSIRDITPPPPSENPDYKQCPYCSRKFNPDAAARHIPRCKDLNTRPPPARKGRR</sequence>
<proteinExistence type="inferred from homology"/>
<evidence type="ECO:0000256" key="2">
    <source>
        <dbReference type="ARBA" id="ARBA00022723"/>
    </source>
</evidence>
<dbReference type="GO" id="GO:0008270">
    <property type="term" value="F:zinc ion binding"/>
    <property type="evidence" value="ECO:0007669"/>
    <property type="project" value="UniProtKB-KW"/>
</dbReference>
<dbReference type="InterPro" id="IPR026104">
    <property type="entry name" value="ZNF_C2HC_dom_1C"/>
</dbReference>
<feature type="compositionally biased region" description="Basic and acidic residues" evidence="7">
    <location>
        <begin position="252"/>
        <end position="265"/>
    </location>
</feature>
<protein>
    <recommendedName>
        <fullName evidence="8">C2HC/C3H-type domain-containing protein</fullName>
    </recommendedName>
</protein>
<gene>
    <name evidence="9" type="ORF">CGI_10026713</name>
</gene>
<dbReference type="InParanoid" id="K1RVU7"/>
<dbReference type="PANTHER" id="PTHR14649">
    <property type="entry name" value="ZINC FINGER C2HC DOMAIN-CONTAINING PROTEIN 1C"/>
    <property type="match status" value="1"/>
</dbReference>
<reference evidence="9" key="1">
    <citation type="journal article" date="2012" name="Nature">
        <title>The oyster genome reveals stress adaptation and complexity of shell formation.</title>
        <authorList>
            <person name="Zhang G."/>
            <person name="Fang X."/>
            <person name="Guo X."/>
            <person name="Li L."/>
            <person name="Luo R."/>
            <person name="Xu F."/>
            <person name="Yang P."/>
            <person name="Zhang L."/>
            <person name="Wang X."/>
            <person name="Qi H."/>
            <person name="Xiong Z."/>
            <person name="Que H."/>
            <person name="Xie Y."/>
            <person name="Holland P.W."/>
            <person name="Paps J."/>
            <person name="Zhu Y."/>
            <person name="Wu F."/>
            <person name="Chen Y."/>
            <person name="Wang J."/>
            <person name="Peng C."/>
            <person name="Meng J."/>
            <person name="Yang L."/>
            <person name="Liu J."/>
            <person name="Wen B."/>
            <person name="Zhang N."/>
            <person name="Huang Z."/>
            <person name="Zhu Q."/>
            <person name="Feng Y."/>
            <person name="Mount A."/>
            <person name="Hedgecock D."/>
            <person name="Xu Z."/>
            <person name="Liu Y."/>
            <person name="Domazet-Loso T."/>
            <person name="Du Y."/>
            <person name="Sun X."/>
            <person name="Zhang S."/>
            <person name="Liu B."/>
            <person name="Cheng P."/>
            <person name="Jiang X."/>
            <person name="Li J."/>
            <person name="Fan D."/>
            <person name="Wang W."/>
            <person name="Fu W."/>
            <person name="Wang T."/>
            <person name="Wang B."/>
            <person name="Zhang J."/>
            <person name="Peng Z."/>
            <person name="Li Y."/>
            <person name="Li N."/>
            <person name="Wang J."/>
            <person name="Chen M."/>
            <person name="He Y."/>
            <person name="Tan F."/>
            <person name="Song X."/>
            <person name="Zheng Q."/>
            <person name="Huang R."/>
            <person name="Yang H."/>
            <person name="Du X."/>
            <person name="Chen L."/>
            <person name="Yang M."/>
            <person name="Gaffney P.M."/>
            <person name="Wang S."/>
            <person name="Luo L."/>
            <person name="She Z."/>
            <person name="Ming Y."/>
            <person name="Huang W."/>
            <person name="Zhang S."/>
            <person name="Huang B."/>
            <person name="Zhang Y."/>
            <person name="Qu T."/>
            <person name="Ni P."/>
            <person name="Miao G."/>
            <person name="Wang J."/>
            <person name="Wang Q."/>
            <person name="Steinberg C.E."/>
            <person name="Wang H."/>
            <person name="Li N."/>
            <person name="Qian L."/>
            <person name="Zhang G."/>
            <person name="Li Y."/>
            <person name="Yang H."/>
            <person name="Liu X."/>
            <person name="Wang J."/>
            <person name="Yin Y."/>
            <person name="Wang J."/>
        </authorList>
    </citation>
    <scope>NUCLEOTIDE SEQUENCE [LARGE SCALE GENOMIC DNA]</scope>
    <source>
        <strain evidence="9">05x7-T-G4-1.051#20</strain>
    </source>
</reference>
<evidence type="ECO:0000256" key="6">
    <source>
        <dbReference type="PROSITE-ProRule" id="PRU01371"/>
    </source>
</evidence>
<evidence type="ECO:0000256" key="3">
    <source>
        <dbReference type="ARBA" id="ARBA00022771"/>
    </source>
</evidence>
<feature type="region of interest" description="Disordered" evidence="7">
    <location>
        <begin position="15"/>
        <end position="47"/>
    </location>
</feature>
<organism evidence="9">
    <name type="scientific">Magallana gigas</name>
    <name type="common">Pacific oyster</name>
    <name type="synonym">Crassostrea gigas</name>
    <dbReference type="NCBI Taxonomy" id="29159"/>
    <lineage>
        <taxon>Eukaryota</taxon>
        <taxon>Metazoa</taxon>
        <taxon>Spiralia</taxon>
        <taxon>Lophotrochozoa</taxon>
        <taxon>Mollusca</taxon>
        <taxon>Bivalvia</taxon>
        <taxon>Autobranchia</taxon>
        <taxon>Pteriomorphia</taxon>
        <taxon>Ostreida</taxon>
        <taxon>Ostreoidea</taxon>
        <taxon>Ostreidae</taxon>
        <taxon>Magallana</taxon>
    </lineage>
</organism>
<evidence type="ECO:0000256" key="5">
    <source>
        <dbReference type="ARBA" id="ARBA00023054"/>
    </source>
</evidence>
<keyword evidence="2" id="KW-0479">Metal-binding</keyword>
<dbReference type="KEGG" id="crg:105327243"/>
<dbReference type="HOGENOM" id="CLU_449225_0_0_1"/>
<feature type="region of interest" description="Disordered" evidence="7">
    <location>
        <begin position="587"/>
        <end position="608"/>
    </location>
</feature>
<feature type="domain" description="C2HC/C3H-type" evidence="8">
    <location>
        <begin position="570"/>
        <end position="599"/>
    </location>
</feature>
<feature type="compositionally biased region" description="Basic and acidic residues" evidence="7">
    <location>
        <begin position="307"/>
        <end position="373"/>
    </location>
</feature>
<dbReference type="EMBL" id="JH816265">
    <property type="protein sequence ID" value="EKC38946.1"/>
    <property type="molecule type" value="Genomic_DNA"/>
</dbReference>
<name>K1RVU7_MAGGI</name>
<evidence type="ECO:0000256" key="4">
    <source>
        <dbReference type="ARBA" id="ARBA00022833"/>
    </source>
</evidence>
<dbReference type="Pfam" id="PF13913">
    <property type="entry name" value="zf-C2HC_2"/>
    <property type="match status" value="2"/>
</dbReference>
<feature type="compositionally biased region" description="Basic and acidic residues" evidence="7">
    <location>
        <begin position="172"/>
        <end position="183"/>
    </location>
</feature>
<feature type="region of interest" description="Disordered" evidence="7">
    <location>
        <begin position="492"/>
        <end position="533"/>
    </location>
</feature>
<evidence type="ECO:0000259" key="8">
    <source>
        <dbReference type="PROSITE" id="PS52027"/>
    </source>
</evidence>
<keyword evidence="3 6" id="KW-0863">Zinc-finger</keyword>
<feature type="compositionally biased region" description="Acidic residues" evidence="7">
    <location>
        <begin position="272"/>
        <end position="282"/>
    </location>
</feature>
<dbReference type="Gene3D" id="3.30.160.60">
    <property type="entry name" value="Classic Zinc Finger"/>
    <property type="match status" value="2"/>
</dbReference>
<evidence type="ECO:0000256" key="7">
    <source>
        <dbReference type="SAM" id="MobiDB-lite"/>
    </source>
</evidence>
<dbReference type="PANTHER" id="PTHR14649:SF1">
    <property type="entry name" value="ZINC FINGER C2HC DOMAIN-CONTAINING PROTEIN 1C"/>
    <property type="match status" value="1"/>
</dbReference>
<evidence type="ECO:0000313" key="9">
    <source>
        <dbReference type="EMBL" id="EKC38946.1"/>
    </source>
</evidence>
<keyword evidence="4" id="KW-0862">Zinc</keyword>
<accession>K1RVU7</accession>
<feature type="compositionally biased region" description="Basic residues" evidence="7">
    <location>
        <begin position="416"/>
        <end position="426"/>
    </location>
</feature>
<dbReference type="AlphaFoldDB" id="K1RVU7"/>
<feature type="region of interest" description="Disordered" evidence="7">
    <location>
        <begin position="552"/>
        <end position="574"/>
    </location>
</feature>